<dbReference type="GO" id="GO:0006071">
    <property type="term" value="P:glycerol metabolic process"/>
    <property type="evidence" value="ECO:0007669"/>
    <property type="project" value="UniProtKB-KW"/>
</dbReference>
<gene>
    <name evidence="9" type="ORF">J5U18_08605</name>
</gene>
<dbReference type="InterPro" id="IPR036188">
    <property type="entry name" value="FAD/NAD-bd_sf"/>
</dbReference>
<dbReference type="InterPro" id="IPR006076">
    <property type="entry name" value="FAD-dep_OxRdtase"/>
</dbReference>
<evidence type="ECO:0000259" key="8">
    <source>
        <dbReference type="Pfam" id="PF16901"/>
    </source>
</evidence>
<protein>
    <submittedName>
        <fullName evidence="9">Glycerol-3-phosphate dehydrogenase/oxidase</fullName>
    </submittedName>
</protein>
<feature type="domain" description="FAD dependent oxidoreductase" evidence="7">
    <location>
        <begin position="19"/>
        <end position="345"/>
    </location>
</feature>
<evidence type="ECO:0000256" key="2">
    <source>
        <dbReference type="ARBA" id="ARBA00007330"/>
    </source>
</evidence>
<proteinExistence type="inferred from homology"/>
<dbReference type="PANTHER" id="PTHR11985:SF35">
    <property type="entry name" value="ANAEROBIC GLYCEROL-3-PHOSPHATE DEHYDROGENASE SUBUNIT A"/>
    <property type="match status" value="1"/>
</dbReference>
<keyword evidence="6" id="KW-0560">Oxidoreductase</keyword>
<dbReference type="RefSeq" id="WP_353547118.1">
    <property type="nucleotide sequence ID" value="NZ_JAGKSB010000008.1"/>
</dbReference>
<dbReference type="GO" id="GO:0004368">
    <property type="term" value="F:glycerol-3-phosphate dehydrogenase (quinone) activity"/>
    <property type="evidence" value="ECO:0007669"/>
    <property type="project" value="InterPro"/>
</dbReference>
<evidence type="ECO:0000313" key="10">
    <source>
        <dbReference type="Proteomes" id="UP000679691"/>
    </source>
</evidence>
<comment type="caution">
    <text evidence="9">The sequence shown here is derived from an EMBL/GenBank/DDBJ whole genome shotgun (WGS) entry which is preliminary data.</text>
</comment>
<dbReference type="Gene3D" id="3.50.50.60">
    <property type="entry name" value="FAD/NAD(P)-binding domain"/>
    <property type="match status" value="1"/>
</dbReference>
<dbReference type="InterPro" id="IPR038299">
    <property type="entry name" value="DAO_C_sf"/>
</dbReference>
<evidence type="ECO:0000256" key="4">
    <source>
        <dbReference type="ARBA" id="ARBA00022798"/>
    </source>
</evidence>
<evidence type="ECO:0000259" key="7">
    <source>
        <dbReference type="Pfam" id="PF01266"/>
    </source>
</evidence>
<accession>A0A8T4H9Q7</accession>
<keyword evidence="4" id="KW-0319">Glycerol metabolism</keyword>
<dbReference type="Proteomes" id="UP000679691">
    <property type="component" value="Unassembled WGS sequence"/>
</dbReference>
<dbReference type="SUPFAM" id="SSF51905">
    <property type="entry name" value="FAD/NAD(P)-binding domain"/>
    <property type="match status" value="1"/>
</dbReference>
<evidence type="ECO:0000313" key="9">
    <source>
        <dbReference type="EMBL" id="MBP3943619.1"/>
    </source>
</evidence>
<dbReference type="Gene3D" id="3.30.9.10">
    <property type="entry name" value="D-Amino Acid Oxidase, subunit A, domain 2"/>
    <property type="match status" value="1"/>
</dbReference>
<feature type="domain" description="Alpha-glycerophosphate oxidase C-terminal" evidence="8">
    <location>
        <begin position="368"/>
        <end position="503"/>
    </location>
</feature>
<evidence type="ECO:0000256" key="5">
    <source>
        <dbReference type="ARBA" id="ARBA00022827"/>
    </source>
</evidence>
<reference evidence="9" key="1">
    <citation type="submission" date="2021-03" db="EMBL/GenBank/DDBJ databases">
        <authorList>
            <person name="Lu T."/>
            <person name="Wang Q."/>
            <person name="Han X."/>
        </authorList>
    </citation>
    <scope>NUCLEOTIDE SEQUENCE</scope>
    <source>
        <strain evidence="9">WQ 2009</strain>
    </source>
</reference>
<comment type="similarity">
    <text evidence="2">Belongs to the FAD-dependent glycerol-3-phosphate dehydrogenase family.</text>
</comment>
<evidence type="ECO:0000256" key="1">
    <source>
        <dbReference type="ARBA" id="ARBA00001974"/>
    </source>
</evidence>
<dbReference type="PRINTS" id="PR01001">
    <property type="entry name" value="FADG3PDH"/>
</dbReference>
<dbReference type="Gene3D" id="1.10.8.870">
    <property type="entry name" value="Alpha-glycerophosphate oxidase, cap domain"/>
    <property type="match status" value="1"/>
</dbReference>
<sequence length="521" mass="57558">MNFNRDKNIQTINYQDTWDIVIIGGGASGLGAALDAASRGYKTLLLEKHDFAKGTSSRSTKLVHGGVRYLANGDIKLVYSALFERGLIFQNAPHLARVQSFVIPCFSLYSKLKFLIGLKLYDLMAGKYRIGKSVFLSKNEVVDMLPTVRTGDLKGGVQYYDGQFDDARLALNLAQSAAENGATILNYAGVTSLGKDSKGIINAVTFKDEETQQSYTVNAKVVINATGIFVDEILQMESKNHRNLVRPSQGTHIVIDKKFLGKADALMIPETSDGRVLFGVPWHGHVLLGTTDTPLNEHQIEPKPLAEEIDFILQTAKDYMEHYPTKDDILSIYAGLRPLAAPTDKDGTATKEISRDHKLLVSPAKLVTITGGKWTTYRKMAEETVNKAAEVAKLPQVECKTKDMKIHGYTKDIQAGQWQFYGSDAKEIQALAKQNPSLAAKLSTKFDHIEAEVVWATTHEMARKVEDILARRMRILFLDAKEALNMAPRVAELMAQTLGKDDAWVAAEIASFKEIAAGYTI</sequence>
<keyword evidence="5" id="KW-0274">FAD</keyword>
<name>A0A8T4H9Q7_9SPHI</name>
<dbReference type="Pfam" id="PF01266">
    <property type="entry name" value="DAO"/>
    <property type="match status" value="1"/>
</dbReference>
<organism evidence="9 10">
    <name type="scientific">Rhinopithecimicrobium faecis</name>
    <dbReference type="NCBI Taxonomy" id="2820698"/>
    <lineage>
        <taxon>Bacteria</taxon>
        <taxon>Pseudomonadati</taxon>
        <taxon>Bacteroidota</taxon>
        <taxon>Sphingobacteriia</taxon>
        <taxon>Sphingobacteriales</taxon>
        <taxon>Sphingobacteriaceae</taxon>
        <taxon>Rhinopithecimicrobium</taxon>
    </lineage>
</organism>
<dbReference type="EMBL" id="JAGKSB010000008">
    <property type="protein sequence ID" value="MBP3943619.1"/>
    <property type="molecule type" value="Genomic_DNA"/>
</dbReference>
<evidence type="ECO:0000256" key="6">
    <source>
        <dbReference type="ARBA" id="ARBA00023002"/>
    </source>
</evidence>
<comment type="cofactor">
    <cofactor evidence="1">
        <name>FAD</name>
        <dbReference type="ChEBI" id="CHEBI:57692"/>
    </cofactor>
</comment>
<keyword evidence="3" id="KW-0285">Flavoprotein</keyword>
<dbReference type="AlphaFoldDB" id="A0A8T4H9Q7"/>
<evidence type="ECO:0000256" key="3">
    <source>
        <dbReference type="ARBA" id="ARBA00022630"/>
    </source>
</evidence>
<keyword evidence="10" id="KW-1185">Reference proteome</keyword>
<dbReference type="PANTHER" id="PTHR11985">
    <property type="entry name" value="GLYCEROL-3-PHOSPHATE DEHYDROGENASE"/>
    <property type="match status" value="1"/>
</dbReference>
<dbReference type="GO" id="GO:0046168">
    <property type="term" value="P:glycerol-3-phosphate catabolic process"/>
    <property type="evidence" value="ECO:0007669"/>
    <property type="project" value="TreeGrafter"/>
</dbReference>
<dbReference type="PROSITE" id="PS00978">
    <property type="entry name" value="FAD_G3PDH_2"/>
    <property type="match status" value="1"/>
</dbReference>
<dbReference type="InterPro" id="IPR000447">
    <property type="entry name" value="G3P_DH_FAD-dep"/>
</dbReference>
<dbReference type="Pfam" id="PF16901">
    <property type="entry name" value="DAO_C"/>
    <property type="match status" value="1"/>
</dbReference>
<dbReference type="InterPro" id="IPR031656">
    <property type="entry name" value="DAO_C"/>
</dbReference>